<dbReference type="EMBL" id="CP017886">
    <property type="protein sequence ID" value="APC17998.1"/>
    <property type="molecule type" value="Genomic_DNA"/>
</dbReference>
<evidence type="ECO:0000313" key="4">
    <source>
        <dbReference type="Proteomes" id="UP000182567"/>
    </source>
</evidence>
<dbReference type="Pfam" id="PF13511">
    <property type="entry name" value="DUF4124"/>
    <property type="match status" value="1"/>
</dbReference>
<organism evidence="3 4">
    <name type="scientific">Pseudomonas frederiksbergensis</name>
    <dbReference type="NCBI Taxonomy" id="104087"/>
    <lineage>
        <taxon>Bacteria</taxon>
        <taxon>Pseudomonadati</taxon>
        <taxon>Pseudomonadota</taxon>
        <taxon>Gammaproteobacteria</taxon>
        <taxon>Pseudomonadales</taxon>
        <taxon>Pseudomonadaceae</taxon>
        <taxon>Pseudomonas</taxon>
    </lineage>
</organism>
<keyword evidence="3" id="KW-0946">Virion</keyword>
<protein>
    <submittedName>
        <fullName evidence="3">Cell envelope protein SmpA</fullName>
    </submittedName>
</protein>
<dbReference type="Proteomes" id="UP000182567">
    <property type="component" value="Chromosome"/>
</dbReference>
<feature type="signal peptide" evidence="1">
    <location>
        <begin position="1"/>
        <end position="22"/>
    </location>
</feature>
<dbReference type="OrthoDB" id="7031901at2"/>
<dbReference type="GeneID" id="46910662"/>
<dbReference type="AlphaFoldDB" id="A0A1J0EPQ5"/>
<evidence type="ECO:0000259" key="2">
    <source>
        <dbReference type="Pfam" id="PF13511"/>
    </source>
</evidence>
<reference evidence="4" key="1">
    <citation type="submission" date="2016-10" db="EMBL/GenBank/DDBJ databases">
        <title>Pseudomonas frederiksbergensis ERGS4:02 complete genome.</title>
        <authorList>
            <person name="Kumar R."/>
            <person name="Acharya V."/>
            <person name="Singh D."/>
        </authorList>
    </citation>
    <scope>NUCLEOTIDE SEQUENCE [LARGE SCALE GENOMIC DNA]</scope>
    <source>
        <strain evidence="4">ERGS4:02</strain>
    </source>
</reference>
<name>A0A1J0EPQ5_9PSED</name>
<keyword evidence="3" id="KW-0261">Viral envelope protein</keyword>
<dbReference type="InterPro" id="IPR025392">
    <property type="entry name" value="DUF4124"/>
</dbReference>
<proteinExistence type="predicted"/>
<gene>
    <name evidence="3" type="ORF">BLL42_20515</name>
</gene>
<dbReference type="RefSeq" id="WP_071553789.1">
    <property type="nucleotide sequence ID" value="NZ_CP017886.1"/>
</dbReference>
<accession>A0A1J0EPQ5</accession>
<sequence>MPRIKLVTLLITLLCLPLQATATTVHRCEDAKGRITYTTLSCPPGEALSRLNIYSPSVFKSEAMLPSAKHQETSGIKSTPRDPTVVGQMNDKCGNLLSAKERREAIINQRIVPGMSQQEVESALGKPDKISIRNATTNYRYDSKKGRSAQIVFDEKGCVKGKSQTAKSPR</sequence>
<keyword evidence="1" id="KW-0732">Signal</keyword>
<feature type="chain" id="PRO_5009611028" evidence="1">
    <location>
        <begin position="23"/>
        <end position="170"/>
    </location>
</feature>
<evidence type="ECO:0000256" key="1">
    <source>
        <dbReference type="SAM" id="SignalP"/>
    </source>
</evidence>
<evidence type="ECO:0000313" key="3">
    <source>
        <dbReference type="EMBL" id="APC17998.1"/>
    </source>
</evidence>
<feature type="domain" description="DUF4124" evidence="2">
    <location>
        <begin position="13"/>
        <end position="58"/>
    </location>
</feature>